<keyword evidence="3" id="KW-1185">Reference proteome</keyword>
<evidence type="ECO:0000313" key="2">
    <source>
        <dbReference type="EMBL" id="KAK1272279.1"/>
    </source>
</evidence>
<dbReference type="Proteomes" id="UP001179952">
    <property type="component" value="Unassembled WGS sequence"/>
</dbReference>
<sequence>MKDSRKIYVMGLCFQEKNYKLYYKSCSTKFGRPKPEMTTKSGRPKPEVATKSGRPGRIGGKR</sequence>
<organism evidence="2 3">
    <name type="scientific">Acorus gramineus</name>
    <name type="common">Dwarf sweet flag</name>
    <dbReference type="NCBI Taxonomy" id="55184"/>
    <lineage>
        <taxon>Eukaryota</taxon>
        <taxon>Viridiplantae</taxon>
        <taxon>Streptophyta</taxon>
        <taxon>Embryophyta</taxon>
        <taxon>Tracheophyta</taxon>
        <taxon>Spermatophyta</taxon>
        <taxon>Magnoliopsida</taxon>
        <taxon>Liliopsida</taxon>
        <taxon>Acoraceae</taxon>
        <taxon>Acorus</taxon>
    </lineage>
</organism>
<feature type="region of interest" description="Disordered" evidence="1">
    <location>
        <begin position="32"/>
        <end position="62"/>
    </location>
</feature>
<evidence type="ECO:0000256" key="1">
    <source>
        <dbReference type="SAM" id="MobiDB-lite"/>
    </source>
</evidence>
<dbReference type="AlphaFoldDB" id="A0AAV9B6E8"/>
<comment type="caution">
    <text evidence="2">The sequence shown here is derived from an EMBL/GenBank/DDBJ whole genome shotgun (WGS) entry which is preliminary data.</text>
</comment>
<evidence type="ECO:0000313" key="3">
    <source>
        <dbReference type="Proteomes" id="UP001179952"/>
    </source>
</evidence>
<gene>
    <name evidence="2" type="ORF">QJS04_geneDACA022357</name>
</gene>
<accession>A0AAV9B6E8</accession>
<protein>
    <submittedName>
        <fullName evidence="2">Uncharacterized protein</fullName>
    </submittedName>
</protein>
<dbReference type="EMBL" id="JAUJYN010000005">
    <property type="protein sequence ID" value="KAK1272279.1"/>
    <property type="molecule type" value="Genomic_DNA"/>
</dbReference>
<proteinExistence type="predicted"/>
<reference evidence="2" key="1">
    <citation type="journal article" date="2023" name="Nat. Commun.">
        <title>Diploid and tetraploid genomes of Acorus and the evolution of monocots.</title>
        <authorList>
            <person name="Ma L."/>
            <person name="Liu K.W."/>
            <person name="Li Z."/>
            <person name="Hsiao Y.Y."/>
            <person name="Qi Y."/>
            <person name="Fu T."/>
            <person name="Tang G.D."/>
            <person name="Zhang D."/>
            <person name="Sun W.H."/>
            <person name="Liu D.K."/>
            <person name="Li Y."/>
            <person name="Chen G.Z."/>
            <person name="Liu X.D."/>
            <person name="Liao X.Y."/>
            <person name="Jiang Y.T."/>
            <person name="Yu X."/>
            <person name="Hao Y."/>
            <person name="Huang J."/>
            <person name="Zhao X.W."/>
            <person name="Ke S."/>
            <person name="Chen Y.Y."/>
            <person name="Wu W.L."/>
            <person name="Hsu J.L."/>
            <person name="Lin Y.F."/>
            <person name="Huang M.D."/>
            <person name="Li C.Y."/>
            <person name="Huang L."/>
            <person name="Wang Z.W."/>
            <person name="Zhao X."/>
            <person name="Zhong W.Y."/>
            <person name="Peng D.H."/>
            <person name="Ahmad S."/>
            <person name="Lan S."/>
            <person name="Zhang J.S."/>
            <person name="Tsai W.C."/>
            <person name="Van de Peer Y."/>
            <person name="Liu Z.J."/>
        </authorList>
    </citation>
    <scope>NUCLEOTIDE SEQUENCE</scope>
    <source>
        <strain evidence="2">SCP</strain>
    </source>
</reference>
<reference evidence="2" key="2">
    <citation type="submission" date="2023-06" db="EMBL/GenBank/DDBJ databases">
        <authorList>
            <person name="Ma L."/>
            <person name="Liu K.-W."/>
            <person name="Li Z."/>
            <person name="Hsiao Y.-Y."/>
            <person name="Qi Y."/>
            <person name="Fu T."/>
            <person name="Tang G."/>
            <person name="Zhang D."/>
            <person name="Sun W.-H."/>
            <person name="Liu D.-K."/>
            <person name="Li Y."/>
            <person name="Chen G.-Z."/>
            <person name="Liu X.-D."/>
            <person name="Liao X.-Y."/>
            <person name="Jiang Y.-T."/>
            <person name="Yu X."/>
            <person name="Hao Y."/>
            <person name="Huang J."/>
            <person name="Zhao X.-W."/>
            <person name="Ke S."/>
            <person name="Chen Y.-Y."/>
            <person name="Wu W.-L."/>
            <person name="Hsu J.-L."/>
            <person name="Lin Y.-F."/>
            <person name="Huang M.-D."/>
            <person name="Li C.-Y."/>
            <person name="Huang L."/>
            <person name="Wang Z.-W."/>
            <person name="Zhao X."/>
            <person name="Zhong W.-Y."/>
            <person name="Peng D.-H."/>
            <person name="Ahmad S."/>
            <person name="Lan S."/>
            <person name="Zhang J.-S."/>
            <person name="Tsai W.-C."/>
            <person name="Van De Peer Y."/>
            <person name="Liu Z.-J."/>
        </authorList>
    </citation>
    <scope>NUCLEOTIDE SEQUENCE</scope>
    <source>
        <strain evidence="2">SCP</strain>
        <tissue evidence="2">Leaves</tissue>
    </source>
</reference>
<name>A0AAV9B6E8_ACOGR</name>